<reference evidence="1 2" key="1">
    <citation type="journal article" date="2016" name="Antonie Van Leeuwenhoek">
        <title>Nocardia donostiensis sp. nov., isolated from human respiratory specimens.</title>
        <authorList>
            <person name="Ercibengoa M."/>
            <person name="Bell M."/>
            <person name="Marimon J.M."/>
            <person name="Humrighouse B."/>
            <person name="Klenk H.P."/>
            <person name="Potter G."/>
            <person name="Perez-Trallero E."/>
        </authorList>
    </citation>
    <scope>NUCLEOTIDE SEQUENCE [LARGE SCALE GENOMIC DNA]</scope>
    <source>
        <strain evidence="1 2">X1655</strain>
    </source>
</reference>
<dbReference type="PANTHER" id="PTHR42877:SF4">
    <property type="entry name" value="FAD_NAD(P)-BINDING DOMAIN-CONTAINING PROTEIN-RELATED"/>
    <property type="match status" value="1"/>
</dbReference>
<keyword evidence="2" id="KW-1185">Reference proteome</keyword>
<organism evidence="1 2">
    <name type="scientific">Nocardia donostiensis</name>
    <dbReference type="NCBI Taxonomy" id="1538463"/>
    <lineage>
        <taxon>Bacteria</taxon>
        <taxon>Bacillati</taxon>
        <taxon>Actinomycetota</taxon>
        <taxon>Actinomycetes</taxon>
        <taxon>Mycobacteriales</taxon>
        <taxon>Nocardiaceae</taxon>
        <taxon>Nocardia</taxon>
    </lineage>
</organism>
<sequence>MAVVIVGAGFGGVAMALELVRSGHRDFIVLEKASEAGGVWRENTYPGAACDVPSPYYSFSFAPNPRWSRRYPEQRDIKDYLNRLIDYYGLRPHLRCNTEVTGAVFDAAKRRWQIETSTGETVYADVFVPATGQLSRPAIPAIPGRESFAGVSFHSAEWNHDYELAGKRVAVIGTGASAVQFVPRIQPAVAHLTVFQRSAPYILPKPDAAYGRLYRLTFRRRSLLQSVERLLCWSGGELAALGLAGNRSIARFVGWIAKCNLRLCVPDEKLRAALTPDYPIGCKCVLFGNSFYAALTETNAHLVTEPISEITPRGIRTADGIERDIDAIIYGTGFLTQEWLAPMRVRDHNGRDLHDVWAAGARAYLGIAVPGFPNLFIMYGPNTNLGSGSIIYMLERQARYIRQLIEYLGTRPGTVLDVRADVEQRYDTEVQRRLASTAWASCASWYRSETGRISSNWPGLVSEYDRRTRRVEIADYRLMP</sequence>
<evidence type="ECO:0000313" key="1">
    <source>
        <dbReference type="EMBL" id="ONM46256.1"/>
    </source>
</evidence>
<dbReference type="GO" id="GO:0004497">
    <property type="term" value="F:monooxygenase activity"/>
    <property type="evidence" value="ECO:0007669"/>
    <property type="project" value="UniProtKB-KW"/>
</dbReference>
<protein>
    <submittedName>
        <fullName evidence="1">4-hydroxyacetophenone monooxygenase</fullName>
    </submittedName>
</protein>
<dbReference type="Gene3D" id="3.50.50.60">
    <property type="entry name" value="FAD/NAD(P)-binding domain"/>
    <property type="match status" value="2"/>
</dbReference>
<proteinExistence type="predicted"/>
<gene>
    <name evidence="1" type="ORF">B0T46_24070</name>
</gene>
<dbReference type="PANTHER" id="PTHR42877">
    <property type="entry name" value="L-ORNITHINE N(5)-MONOOXYGENASE-RELATED"/>
    <property type="match status" value="1"/>
</dbReference>
<dbReference type="RefSeq" id="WP_077121324.1">
    <property type="nucleotide sequence ID" value="NZ_LOKT01000026.1"/>
</dbReference>
<comment type="caution">
    <text evidence="1">The sequence shown here is derived from an EMBL/GenBank/DDBJ whole genome shotgun (WGS) entry which is preliminary data.</text>
</comment>
<dbReference type="Pfam" id="PF13738">
    <property type="entry name" value="Pyr_redox_3"/>
    <property type="match status" value="1"/>
</dbReference>
<keyword evidence="1" id="KW-0560">Oxidoreductase</keyword>
<dbReference type="EMBL" id="MUMY01000028">
    <property type="protein sequence ID" value="ONM46256.1"/>
    <property type="molecule type" value="Genomic_DNA"/>
</dbReference>
<keyword evidence="1" id="KW-0503">Monooxygenase</keyword>
<dbReference type="InterPro" id="IPR051209">
    <property type="entry name" value="FAD-bind_Monooxygenase_sf"/>
</dbReference>
<dbReference type="SUPFAM" id="SSF51905">
    <property type="entry name" value="FAD/NAD(P)-binding domain"/>
    <property type="match status" value="2"/>
</dbReference>
<dbReference type="STRING" id="1538463.B0T36_25085"/>
<dbReference type="AlphaFoldDB" id="A0A1W0AQD2"/>
<evidence type="ECO:0000313" key="2">
    <source>
        <dbReference type="Proteomes" id="UP000188836"/>
    </source>
</evidence>
<dbReference type="InterPro" id="IPR036188">
    <property type="entry name" value="FAD/NAD-bd_sf"/>
</dbReference>
<dbReference type="Proteomes" id="UP000188836">
    <property type="component" value="Unassembled WGS sequence"/>
</dbReference>
<name>A0A1W0AQD2_9NOCA</name>
<accession>A0A1W0AQD2</accession>